<name>A0A3Q0EVV6_VIGRR</name>
<dbReference type="GO" id="GO:0008483">
    <property type="term" value="F:transaminase activity"/>
    <property type="evidence" value="ECO:0007669"/>
    <property type="project" value="TreeGrafter"/>
</dbReference>
<dbReference type="GeneID" id="106760092"/>
<evidence type="ECO:0000313" key="5">
    <source>
        <dbReference type="Proteomes" id="UP000087766"/>
    </source>
</evidence>
<evidence type="ECO:0000259" key="4">
    <source>
        <dbReference type="Pfam" id="PF04864"/>
    </source>
</evidence>
<proteinExistence type="inferred from homology"/>
<dbReference type="KEGG" id="vra:106760092"/>
<comment type="subunit">
    <text evidence="2">Homodimer.</text>
</comment>
<feature type="domain" description="Alliinase C-terminal" evidence="4">
    <location>
        <begin position="2"/>
        <end position="342"/>
    </location>
</feature>
<dbReference type="SUPFAM" id="SSF53383">
    <property type="entry name" value="PLP-dependent transferases"/>
    <property type="match status" value="1"/>
</dbReference>
<evidence type="ECO:0000256" key="1">
    <source>
        <dbReference type="ARBA" id="ARBA00006312"/>
    </source>
</evidence>
<dbReference type="InterPro" id="IPR006948">
    <property type="entry name" value="Alliinase_C"/>
</dbReference>
<dbReference type="InterPro" id="IPR050478">
    <property type="entry name" value="Ethylene_sulfur-biosynth"/>
</dbReference>
<evidence type="ECO:0000256" key="3">
    <source>
        <dbReference type="ARBA" id="ARBA00022898"/>
    </source>
</evidence>
<accession>A0A3Q0EVV6</accession>
<dbReference type="Proteomes" id="UP000087766">
    <property type="component" value="Chromosome 1"/>
</dbReference>
<dbReference type="CDD" id="cd00609">
    <property type="entry name" value="AAT_like"/>
    <property type="match status" value="1"/>
</dbReference>
<dbReference type="RefSeq" id="XP_022635878.1">
    <property type="nucleotide sequence ID" value="XM_022780157.1"/>
</dbReference>
<dbReference type="Pfam" id="PF04864">
    <property type="entry name" value="Alliinase_C"/>
    <property type="match status" value="1"/>
</dbReference>
<protein>
    <submittedName>
        <fullName evidence="6">Tryptophan aminotransferase-related protein 4-like</fullName>
    </submittedName>
</protein>
<dbReference type="Gene3D" id="3.40.640.10">
    <property type="entry name" value="Type I PLP-dependent aspartate aminotransferase-like (Major domain)"/>
    <property type="match status" value="1"/>
</dbReference>
<organism evidence="5 6">
    <name type="scientific">Vigna radiata var. radiata</name>
    <name type="common">Mung bean</name>
    <name type="synonym">Phaseolus aureus</name>
    <dbReference type="NCBI Taxonomy" id="3916"/>
    <lineage>
        <taxon>Eukaryota</taxon>
        <taxon>Viridiplantae</taxon>
        <taxon>Streptophyta</taxon>
        <taxon>Embryophyta</taxon>
        <taxon>Tracheophyta</taxon>
        <taxon>Spermatophyta</taxon>
        <taxon>Magnoliopsida</taxon>
        <taxon>eudicotyledons</taxon>
        <taxon>Gunneridae</taxon>
        <taxon>Pentapetalae</taxon>
        <taxon>rosids</taxon>
        <taxon>fabids</taxon>
        <taxon>Fabales</taxon>
        <taxon>Fabaceae</taxon>
        <taxon>Papilionoideae</taxon>
        <taxon>50 kb inversion clade</taxon>
        <taxon>NPAAA clade</taxon>
        <taxon>indigoferoid/millettioid clade</taxon>
        <taxon>Phaseoleae</taxon>
        <taxon>Vigna</taxon>
    </lineage>
</organism>
<sequence>MKNAASSAVVVAGWHRMSYEYSDGSLISEELKAHIQKVHASVGNAITDGKYIIFGAGATHLLNAAVHALSSNNASSSPAKVVASIPYYPVYKEQTEFFNSEDYKFNEDASMWKNDSSNSTFIELVTSPNNPDGDMKKAVLQGQFVKRIHDLAYYWPHFTPITAPADEDLMIFTLSKLTGHAGSRFGWAVIKDEAVYKRMLTYMDLSTYGVSRETQLRVLKLLKVALSGNGRAMYEFGYSTMKNRWTKLSKVLSQSKRFSTQNLKPRYCSFSQKFRTPSPAFAWLKCETSVLQDRSCYEVLKEVNITGREGSLFGADKHYVRLSLVRSEDDFDLLLRQIKKLVSVESNDKGVTEVSTGLGQNNESTLMLDGDCCGNRSFDFRMELEWYSEPGCENLGRVCLLHPSRKFCSGGEWWLKHLKSNKKVVLSQESKVIMADLSMIHFPILPDKNWSRWSTQMHVVFCVQGVSGVVEGAESAADLSGKEEQKKEFKQKDDKTLLIIHQCMDDTHF</sequence>
<evidence type="ECO:0000313" key="6">
    <source>
        <dbReference type="RefSeq" id="XP_022635878.1"/>
    </source>
</evidence>
<dbReference type="STRING" id="3916.A0A3Q0EVV6"/>
<dbReference type="GO" id="GO:0006520">
    <property type="term" value="P:amino acid metabolic process"/>
    <property type="evidence" value="ECO:0007669"/>
    <property type="project" value="TreeGrafter"/>
</dbReference>
<dbReference type="InterPro" id="IPR015421">
    <property type="entry name" value="PyrdxlP-dep_Trfase_major"/>
</dbReference>
<dbReference type="InterPro" id="IPR015424">
    <property type="entry name" value="PyrdxlP-dep_Trfase"/>
</dbReference>
<dbReference type="GO" id="GO:0016846">
    <property type="term" value="F:carbon-sulfur lyase activity"/>
    <property type="evidence" value="ECO:0007669"/>
    <property type="project" value="InterPro"/>
</dbReference>
<dbReference type="PANTHER" id="PTHR43795">
    <property type="entry name" value="BIFUNCTIONAL ASPARTATE AMINOTRANSFERASE AND GLUTAMATE/ASPARTATE-PREPHENATE AMINOTRANSFERASE-RELATED"/>
    <property type="match status" value="1"/>
</dbReference>
<dbReference type="PANTHER" id="PTHR43795:SF56">
    <property type="entry name" value="TRYPTOPHAN AMINOTRANSFERASE-RELATED PROTEIN 4-LIKE"/>
    <property type="match status" value="1"/>
</dbReference>
<gene>
    <name evidence="6" type="primary">LOC106760092</name>
</gene>
<reference evidence="5" key="1">
    <citation type="journal article" date="2014" name="Nat. Commun.">
        <title>Genome sequence of mungbean and insights into evolution within Vigna species.</title>
        <authorList>
            <person name="Kang Y.J."/>
            <person name="Kim S.K."/>
            <person name="Kim M.Y."/>
            <person name="Lestari P."/>
            <person name="Kim K.H."/>
            <person name="Ha B.K."/>
            <person name="Jun T.H."/>
            <person name="Hwang W.J."/>
            <person name="Lee T."/>
            <person name="Lee J."/>
            <person name="Shim S."/>
            <person name="Yoon M.Y."/>
            <person name="Jang Y.E."/>
            <person name="Han K.S."/>
            <person name="Taeprayoon P."/>
            <person name="Yoon N."/>
            <person name="Somta P."/>
            <person name="Tanya P."/>
            <person name="Kim K.S."/>
            <person name="Gwag J.G."/>
            <person name="Moon J.K."/>
            <person name="Lee Y.H."/>
            <person name="Park B.S."/>
            <person name="Bombarely A."/>
            <person name="Doyle J.J."/>
            <person name="Jackson S.A."/>
            <person name="Schafleitner R."/>
            <person name="Srinives P."/>
            <person name="Varshney R.K."/>
            <person name="Lee S.H."/>
        </authorList>
    </citation>
    <scope>NUCLEOTIDE SEQUENCE [LARGE SCALE GENOMIC DNA]</scope>
    <source>
        <strain evidence="5">cv. VC1973A</strain>
    </source>
</reference>
<dbReference type="InterPro" id="IPR015422">
    <property type="entry name" value="PyrdxlP-dep_Trfase_small"/>
</dbReference>
<comment type="similarity">
    <text evidence="1">Belongs to the alliinase family.</text>
</comment>
<evidence type="ECO:0000256" key="2">
    <source>
        <dbReference type="ARBA" id="ARBA00011738"/>
    </source>
</evidence>
<keyword evidence="3" id="KW-0663">Pyridoxal phosphate</keyword>
<dbReference type="AlphaFoldDB" id="A0A3Q0EVV6"/>
<keyword evidence="5" id="KW-1185">Reference proteome</keyword>
<reference evidence="6" key="2">
    <citation type="submission" date="2025-08" db="UniProtKB">
        <authorList>
            <consortium name="RefSeq"/>
        </authorList>
    </citation>
    <scope>IDENTIFICATION</scope>
    <source>
        <tissue evidence="6">Leaf</tissue>
    </source>
</reference>
<dbReference type="Gene3D" id="3.90.1150.10">
    <property type="entry name" value="Aspartate Aminotransferase, domain 1"/>
    <property type="match status" value="1"/>
</dbReference>
<dbReference type="OrthoDB" id="2020362at2759"/>